<accession>A0A4U9V6A4</accession>
<dbReference type="GeneID" id="78463351"/>
<gene>
    <name evidence="1" type="ORF">NCTC11429_02647</name>
</gene>
<dbReference type="Proteomes" id="UP000308196">
    <property type="component" value="Chromosome"/>
</dbReference>
<evidence type="ECO:0000313" key="1">
    <source>
        <dbReference type="EMBL" id="VTR42145.1"/>
    </source>
</evidence>
<dbReference type="STRING" id="1123265.GCA_000686625_02183"/>
<dbReference type="RefSeq" id="WP_028072353.1">
    <property type="nucleotide sequence ID" value="NZ_LR590484.1"/>
</dbReference>
<proteinExistence type="predicted"/>
<name>A0A4U9V6A4_9SPHI</name>
<protein>
    <submittedName>
        <fullName evidence="1">Uncharacterized protein</fullName>
    </submittedName>
</protein>
<reference evidence="1 2" key="1">
    <citation type="submission" date="2019-05" db="EMBL/GenBank/DDBJ databases">
        <authorList>
            <consortium name="Pathogen Informatics"/>
        </authorList>
    </citation>
    <scope>NUCLEOTIDE SEQUENCE [LARGE SCALE GENOMIC DNA]</scope>
    <source>
        <strain evidence="1 2">NCTC11429</strain>
    </source>
</reference>
<dbReference type="EMBL" id="LR590484">
    <property type="protein sequence ID" value="VTR42145.1"/>
    <property type="molecule type" value="Genomic_DNA"/>
</dbReference>
<sequence length="93" mass="11178">MTIQEFRLLEEPKDDWSPIQKALWFDKKGDWKTAHDLVDRLDGTAAAHVHAYLHRKEGDLWNAGYWYNRAKQPVFTGPLENEWEELFRRFFAQ</sequence>
<dbReference type="KEGG" id="stha:NCTC11429_02647"/>
<organism evidence="1 2">
    <name type="scientific">Sphingobacterium thalpophilum</name>
    <dbReference type="NCBI Taxonomy" id="259"/>
    <lineage>
        <taxon>Bacteria</taxon>
        <taxon>Pseudomonadati</taxon>
        <taxon>Bacteroidota</taxon>
        <taxon>Sphingobacteriia</taxon>
        <taxon>Sphingobacteriales</taxon>
        <taxon>Sphingobacteriaceae</taxon>
        <taxon>Sphingobacterium</taxon>
    </lineage>
</organism>
<evidence type="ECO:0000313" key="2">
    <source>
        <dbReference type="Proteomes" id="UP000308196"/>
    </source>
</evidence>
<dbReference type="AlphaFoldDB" id="A0A4U9V6A4"/>